<keyword evidence="3" id="KW-0805">Transcription regulation</keyword>
<evidence type="ECO:0000256" key="4">
    <source>
        <dbReference type="ARBA" id="ARBA00023125"/>
    </source>
</evidence>
<dbReference type="GO" id="GO:0030170">
    <property type="term" value="F:pyridoxal phosphate binding"/>
    <property type="evidence" value="ECO:0007669"/>
    <property type="project" value="InterPro"/>
</dbReference>
<accession>A0AAJ2BF90</accession>
<evidence type="ECO:0000313" key="7">
    <source>
        <dbReference type="EMBL" id="MDR6103867.1"/>
    </source>
</evidence>
<dbReference type="InterPro" id="IPR036388">
    <property type="entry name" value="WH-like_DNA-bd_sf"/>
</dbReference>
<evidence type="ECO:0000256" key="1">
    <source>
        <dbReference type="ARBA" id="ARBA00005384"/>
    </source>
</evidence>
<dbReference type="GO" id="GO:0003677">
    <property type="term" value="F:DNA binding"/>
    <property type="evidence" value="ECO:0007669"/>
    <property type="project" value="UniProtKB-KW"/>
</dbReference>
<dbReference type="InterPro" id="IPR036390">
    <property type="entry name" value="WH_DNA-bd_sf"/>
</dbReference>
<dbReference type="InterPro" id="IPR004839">
    <property type="entry name" value="Aminotransferase_I/II_large"/>
</dbReference>
<reference evidence="7" key="1">
    <citation type="submission" date="2023-08" db="EMBL/GenBank/DDBJ databases">
        <title>Functional and genomic diversity of the sorghum phyllosphere microbiome.</title>
        <authorList>
            <person name="Shade A."/>
        </authorList>
    </citation>
    <scope>NUCLEOTIDE SEQUENCE</scope>
    <source>
        <strain evidence="7">SORGH_AS_0974</strain>
    </source>
</reference>
<organism evidence="7 8">
    <name type="scientific">Agrobacterium larrymoorei</name>
    <dbReference type="NCBI Taxonomy" id="160699"/>
    <lineage>
        <taxon>Bacteria</taxon>
        <taxon>Pseudomonadati</taxon>
        <taxon>Pseudomonadota</taxon>
        <taxon>Alphaproteobacteria</taxon>
        <taxon>Hyphomicrobiales</taxon>
        <taxon>Rhizobiaceae</taxon>
        <taxon>Rhizobium/Agrobacterium group</taxon>
        <taxon>Agrobacterium</taxon>
    </lineage>
</organism>
<dbReference type="Proteomes" id="UP001255601">
    <property type="component" value="Unassembled WGS sequence"/>
</dbReference>
<name>A0AAJ2BF90_9HYPH</name>
<dbReference type="SUPFAM" id="SSF53383">
    <property type="entry name" value="PLP-dependent transferases"/>
    <property type="match status" value="1"/>
</dbReference>
<proteinExistence type="inferred from homology"/>
<protein>
    <submittedName>
        <fullName evidence="7">DNA-binding transcriptional MocR family regulator</fullName>
    </submittedName>
</protein>
<comment type="caution">
    <text evidence="7">The sequence shown here is derived from an EMBL/GenBank/DDBJ whole genome shotgun (WGS) entry which is preliminary data.</text>
</comment>
<keyword evidence="4 7" id="KW-0238">DNA-binding</keyword>
<dbReference type="EMBL" id="JAVIZC010000003">
    <property type="protein sequence ID" value="MDR6103867.1"/>
    <property type="molecule type" value="Genomic_DNA"/>
</dbReference>
<evidence type="ECO:0000256" key="5">
    <source>
        <dbReference type="ARBA" id="ARBA00023163"/>
    </source>
</evidence>
<evidence type="ECO:0000256" key="3">
    <source>
        <dbReference type="ARBA" id="ARBA00023015"/>
    </source>
</evidence>
<dbReference type="SMART" id="SM00345">
    <property type="entry name" value="HTH_GNTR"/>
    <property type="match status" value="1"/>
</dbReference>
<dbReference type="CDD" id="cd07377">
    <property type="entry name" value="WHTH_GntR"/>
    <property type="match status" value="1"/>
</dbReference>
<keyword evidence="5" id="KW-0804">Transcription</keyword>
<keyword evidence="2" id="KW-0663">Pyridoxal phosphate</keyword>
<dbReference type="InterPro" id="IPR015421">
    <property type="entry name" value="PyrdxlP-dep_Trfase_major"/>
</dbReference>
<dbReference type="InterPro" id="IPR015422">
    <property type="entry name" value="PyrdxlP-dep_Trfase_small"/>
</dbReference>
<evidence type="ECO:0000313" key="8">
    <source>
        <dbReference type="Proteomes" id="UP001255601"/>
    </source>
</evidence>
<dbReference type="InterPro" id="IPR000524">
    <property type="entry name" value="Tscrpt_reg_HTH_GntR"/>
</dbReference>
<dbReference type="RefSeq" id="WP_309772163.1">
    <property type="nucleotide sequence ID" value="NZ_JAVIZC010000003.1"/>
</dbReference>
<dbReference type="InterPro" id="IPR051446">
    <property type="entry name" value="HTH_trans_reg/aminotransferase"/>
</dbReference>
<dbReference type="InterPro" id="IPR015424">
    <property type="entry name" value="PyrdxlP-dep_Trfase"/>
</dbReference>
<sequence length="470" mass="51723">MELKERRTESASPRIDAVMSEIRRRIAARILTPGAKLPSVRALAKALTVSTSTVVEAYERLVAEGAIRSRPGSGFYVATALAPLSLVEIGPKLDRQVDPFWVSRLALEGGQGLTMPGCGWLPPSWMPEEALRKALRALSRSQANILTDYATPLGLLPLRQLLARRLVESGITVGPDQILLVDSGTQAIDMVCRFLLEPGQTVLVDDPCYFNFHALLRAHRVKVVGVPFTPEGPDIALFEQALEEHRPRLYITNSAIHNPTGAALSPVNAHRLLMLSERAGLTIIEDDIFSDFEITKAPRLAAFDDLNRVIQIGSFSKTLSASARCGYIVTRKDWLDPLVDMKIASNFAGSQISEALVLEVLKDGSYRRHMETLKARLAKARAHVMQTLRSLGIEPWLEPQAGVFLWCRLPSGIDAAEVARHALTDNMVLAPGSVFSQSDKASSFMRFNVSQCEDPQFARILSRALTPSER</sequence>
<dbReference type="PANTHER" id="PTHR46577">
    <property type="entry name" value="HTH-TYPE TRANSCRIPTIONAL REGULATORY PROTEIN GABR"/>
    <property type="match status" value="1"/>
</dbReference>
<feature type="domain" description="HTH gntR-type" evidence="6">
    <location>
        <begin position="12"/>
        <end position="80"/>
    </location>
</feature>
<evidence type="ECO:0000256" key="2">
    <source>
        <dbReference type="ARBA" id="ARBA00022898"/>
    </source>
</evidence>
<dbReference type="GO" id="GO:0003700">
    <property type="term" value="F:DNA-binding transcription factor activity"/>
    <property type="evidence" value="ECO:0007669"/>
    <property type="project" value="InterPro"/>
</dbReference>
<dbReference type="Gene3D" id="1.10.10.10">
    <property type="entry name" value="Winged helix-like DNA-binding domain superfamily/Winged helix DNA-binding domain"/>
    <property type="match status" value="1"/>
</dbReference>
<dbReference type="CDD" id="cd00609">
    <property type="entry name" value="AAT_like"/>
    <property type="match status" value="1"/>
</dbReference>
<dbReference type="Pfam" id="PF00392">
    <property type="entry name" value="GntR"/>
    <property type="match status" value="1"/>
</dbReference>
<gene>
    <name evidence="7" type="ORF">QE369_004064</name>
</gene>
<dbReference type="PANTHER" id="PTHR46577:SF2">
    <property type="entry name" value="TRANSCRIPTIONAL REGULATORY PROTEIN"/>
    <property type="match status" value="1"/>
</dbReference>
<dbReference type="SUPFAM" id="SSF46785">
    <property type="entry name" value="Winged helix' DNA-binding domain"/>
    <property type="match status" value="1"/>
</dbReference>
<dbReference type="Gene3D" id="3.90.1150.10">
    <property type="entry name" value="Aspartate Aminotransferase, domain 1"/>
    <property type="match status" value="1"/>
</dbReference>
<dbReference type="Gene3D" id="3.40.640.10">
    <property type="entry name" value="Type I PLP-dependent aspartate aminotransferase-like (Major domain)"/>
    <property type="match status" value="1"/>
</dbReference>
<evidence type="ECO:0000259" key="6">
    <source>
        <dbReference type="PROSITE" id="PS50949"/>
    </source>
</evidence>
<dbReference type="PROSITE" id="PS50949">
    <property type="entry name" value="HTH_GNTR"/>
    <property type="match status" value="1"/>
</dbReference>
<comment type="similarity">
    <text evidence="1">In the C-terminal section; belongs to the class-I pyridoxal-phosphate-dependent aminotransferase family.</text>
</comment>
<dbReference type="AlphaFoldDB" id="A0AAJ2BF90"/>
<dbReference type="Pfam" id="PF00155">
    <property type="entry name" value="Aminotran_1_2"/>
    <property type="match status" value="1"/>
</dbReference>